<protein>
    <submittedName>
        <fullName evidence="1">Uncharacterized protein</fullName>
    </submittedName>
</protein>
<sequence>MTEAVKKPHSRPVTRYDKSLENGLQSTSANFGGYAGANTQFLTINTLATRVIHIFPFLKKMSNKGTAHIEQNNSFCMECSRK</sequence>
<organism evidence="1 2">
    <name type="scientific">Prunus persica</name>
    <name type="common">Peach</name>
    <name type="synonym">Amygdalus persica</name>
    <dbReference type="NCBI Taxonomy" id="3760"/>
    <lineage>
        <taxon>Eukaryota</taxon>
        <taxon>Viridiplantae</taxon>
        <taxon>Streptophyta</taxon>
        <taxon>Embryophyta</taxon>
        <taxon>Tracheophyta</taxon>
        <taxon>Spermatophyta</taxon>
        <taxon>Magnoliopsida</taxon>
        <taxon>eudicotyledons</taxon>
        <taxon>Gunneridae</taxon>
        <taxon>Pentapetalae</taxon>
        <taxon>rosids</taxon>
        <taxon>fabids</taxon>
        <taxon>Rosales</taxon>
        <taxon>Rosaceae</taxon>
        <taxon>Amygdaloideae</taxon>
        <taxon>Amygdaleae</taxon>
        <taxon>Prunus</taxon>
    </lineage>
</organism>
<evidence type="ECO:0000313" key="2">
    <source>
        <dbReference type="Proteomes" id="UP000006882"/>
    </source>
</evidence>
<dbReference type="Proteomes" id="UP000006882">
    <property type="component" value="Chromosome G5"/>
</dbReference>
<dbReference type="AlphaFoldDB" id="A0A251P8Z0"/>
<gene>
    <name evidence="1" type="ORF">PRUPE_5G125300</name>
</gene>
<name>A0A251P8Z0_PRUPE</name>
<dbReference type="Gramene" id="ONI07520">
    <property type="protein sequence ID" value="ONI07520"/>
    <property type="gene ID" value="PRUPE_5G125300"/>
</dbReference>
<keyword evidence="2" id="KW-1185">Reference proteome</keyword>
<accession>A0A251P8Z0</accession>
<dbReference type="EMBL" id="CM007655">
    <property type="protein sequence ID" value="ONI07520.1"/>
    <property type="molecule type" value="Genomic_DNA"/>
</dbReference>
<proteinExistence type="predicted"/>
<reference evidence="1 2" key="1">
    <citation type="journal article" date="2013" name="Nat. Genet.">
        <title>The high-quality draft genome of peach (Prunus persica) identifies unique patterns of genetic diversity, domestication and genome evolution.</title>
        <authorList>
            <consortium name="International Peach Genome Initiative"/>
            <person name="Verde I."/>
            <person name="Abbott A.G."/>
            <person name="Scalabrin S."/>
            <person name="Jung S."/>
            <person name="Shu S."/>
            <person name="Marroni F."/>
            <person name="Zhebentyayeva T."/>
            <person name="Dettori M.T."/>
            <person name="Grimwood J."/>
            <person name="Cattonaro F."/>
            <person name="Zuccolo A."/>
            <person name="Rossini L."/>
            <person name="Jenkins J."/>
            <person name="Vendramin E."/>
            <person name="Meisel L.A."/>
            <person name="Decroocq V."/>
            <person name="Sosinski B."/>
            <person name="Prochnik S."/>
            <person name="Mitros T."/>
            <person name="Policriti A."/>
            <person name="Cipriani G."/>
            <person name="Dondini L."/>
            <person name="Ficklin S."/>
            <person name="Goodstein D.M."/>
            <person name="Xuan P."/>
            <person name="Del Fabbro C."/>
            <person name="Aramini V."/>
            <person name="Copetti D."/>
            <person name="Gonzalez S."/>
            <person name="Horner D.S."/>
            <person name="Falchi R."/>
            <person name="Lucas S."/>
            <person name="Mica E."/>
            <person name="Maldonado J."/>
            <person name="Lazzari B."/>
            <person name="Bielenberg D."/>
            <person name="Pirona R."/>
            <person name="Miculan M."/>
            <person name="Barakat A."/>
            <person name="Testolin R."/>
            <person name="Stella A."/>
            <person name="Tartarini S."/>
            <person name="Tonutti P."/>
            <person name="Arus P."/>
            <person name="Orellana A."/>
            <person name="Wells C."/>
            <person name="Main D."/>
            <person name="Vizzotto G."/>
            <person name="Silva H."/>
            <person name="Salamini F."/>
            <person name="Schmutz J."/>
            <person name="Morgante M."/>
            <person name="Rokhsar D.S."/>
        </authorList>
    </citation>
    <scope>NUCLEOTIDE SEQUENCE [LARGE SCALE GENOMIC DNA]</scope>
    <source>
        <strain evidence="2">cv. Nemared</strain>
    </source>
</reference>
<evidence type="ECO:0000313" key="1">
    <source>
        <dbReference type="EMBL" id="ONI07520.1"/>
    </source>
</evidence>